<sequence>MERTAAEKEGEICNTTPEAVSFQDIKQEVPDGAIGKQKSSPPSSSSLLGDHEETLDGKDVVHGDISNNLQKPSKTSISPQHQLTSWWKRKDTEVVVSVVPT</sequence>
<dbReference type="Proteomes" id="UP001364617">
    <property type="component" value="Unassembled WGS sequence"/>
</dbReference>
<proteinExistence type="predicted"/>
<keyword evidence="3" id="KW-1185">Reference proteome</keyword>
<feature type="compositionally biased region" description="Basic and acidic residues" evidence="1">
    <location>
        <begin position="49"/>
        <end position="62"/>
    </location>
</feature>
<organism evidence="2 3">
    <name type="scientific">Phoxinus phoxinus</name>
    <name type="common">Eurasian minnow</name>
    <dbReference type="NCBI Taxonomy" id="58324"/>
    <lineage>
        <taxon>Eukaryota</taxon>
        <taxon>Metazoa</taxon>
        <taxon>Chordata</taxon>
        <taxon>Craniata</taxon>
        <taxon>Vertebrata</taxon>
        <taxon>Euteleostomi</taxon>
        <taxon>Actinopterygii</taxon>
        <taxon>Neopterygii</taxon>
        <taxon>Teleostei</taxon>
        <taxon>Ostariophysi</taxon>
        <taxon>Cypriniformes</taxon>
        <taxon>Leuciscidae</taxon>
        <taxon>Phoxininae</taxon>
        <taxon>Phoxinus</taxon>
    </lineage>
</organism>
<reference evidence="2 3" key="1">
    <citation type="submission" date="2024-02" db="EMBL/GenBank/DDBJ databases">
        <title>Chromosome-level genome assembly of the Eurasian Minnow (Phoxinus phoxinus).</title>
        <authorList>
            <person name="Oriowo T.O."/>
            <person name="Martin S."/>
            <person name="Stange M."/>
            <person name="Chrysostomakis Y."/>
            <person name="Brown T."/>
            <person name="Winkler S."/>
            <person name="Kukowka S."/>
            <person name="Myers E.W."/>
            <person name="Bohne A."/>
        </authorList>
    </citation>
    <scope>NUCLEOTIDE SEQUENCE [LARGE SCALE GENOMIC DNA]</scope>
    <source>
        <strain evidence="2">ZFMK-TIS-60720</strain>
        <tissue evidence="2">Whole Organism</tissue>
    </source>
</reference>
<gene>
    <name evidence="2" type="ORF">R3I93_006651</name>
</gene>
<comment type="caution">
    <text evidence="2">The sequence shown here is derived from an EMBL/GenBank/DDBJ whole genome shotgun (WGS) entry which is preliminary data.</text>
</comment>
<accession>A0AAN9H7G2</accession>
<feature type="compositionally biased region" description="Basic and acidic residues" evidence="1">
    <location>
        <begin position="1"/>
        <end position="11"/>
    </location>
</feature>
<dbReference type="EMBL" id="JAYKXH010000007">
    <property type="protein sequence ID" value="KAK7162417.1"/>
    <property type="molecule type" value="Genomic_DNA"/>
</dbReference>
<evidence type="ECO:0000313" key="3">
    <source>
        <dbReference type="Proteomes" id="UP001364617"/>
    </source>
</evidence>
<protein>
    <submittedName>
        <fullName evidence="2">Uncharacterized protein</fullName>
    </submittedName>
</protein>
<dbReference type="AlphaFoldDB" id="A0AAN9H7G2"/>
<evidence type="ECO:0000313" key="2">
    <source>
        <dbReference type="EMBL" id="KAK7162417.1"/>
    </source>
</evidence>
<evidence type="ECO:0000256" key="1">
    <source>
        <dbReference type="SAM" id="MobiDB-lite"/>
    </source>
</evidence>
<name>A0AAN9H7G2_9TELE</name>
<feature type="compositionally biased region" description="Polar residues" evidence="1">
    <location>
        <begin position="65"/>
        <end position="82"/>
    </location>
</feature>
<feature type="region of interest" description="Disordered" evidence="1">
    <location>
        <begin position="1"/>
        <end position="82"/>
    </location>
</feature>